<proteinExistence type="predicted"/>
<reference evidence="3" key="1">
    <citation type="journal article" date="2011" name="Proc. Natl. Acad. Sci. U.S.A.">
        <title>Obligate biotrophy features unraveled by the genomic analysis of rust fungi.</title>
        <authorList>
            <person name="Duplessis S."/>
            <person name="Cuomo C.A."/>
            <person name="Lin Y.-C."/>
            <person name="Aerts A."/>
            <person name="Tisserant E."/>
            <person name="Veneault-Fourrey C."/>
            <person name="Joly D.L."/>
            <person name="Hacquard S."/>
            <person name="Amselem J."/>
            <person name="Cantarel B.L."/>
            <person name="Chiu R."/>
            <person name="Coutinho P.M."/>
            <person name="Feau N."/>
            <person name="Field M."/>
            <person name="Frey P."/>
            <person name="Gelhaye E."/>
            <person name="Goldberg J."/>
            <person name="Grabherr M.G."/>
            <person name="Kodira C.D."/>
            <person name="Kohler A."/>
            <person name="Kuees U."/>
            <person name="Lindquist E.A."/>
            <person name="Lucas S.M."/>
            <person name="Mago R."/>
            <person name="Mauceli E."/>
            <person name="Morin E."/>
            <person name="Murat C."/>
            <person name="Pangilinan J.L."/>
            <person name="Park R."/>
            <person name="Pearson M."/>
            <person name="Quesneville H."/>
            <person name="Rouhier N."/>
            <person name="Sakthikumar S."/>
            <person name="Salamov A.A."/>
            <person name="Schmutz J."/>
            <person name="Selles B."/>
            <person name="Shapiro H."/>
            <person name="Tanguay P."/>
            <person name="Tuskan G.A."/>
            <person name="Henrissat B."/>
            <person name="Van de Peer Y."/>
            <person name="Rouze P."/>
            <person name="Ellis J.G."/>
            <person name="Dodds P.N."/>
            <person name="Schein J.E."/>
            <person name="Zhong S."/>
            <person name="Hamelin R.C."/>
            <person name="Grigoriev I.V."/>
            <person name="Szabo L.J."/>
            <person name="Martin F."/>
        </authorList>
    </citation>
    <scope>NUCLEOTIDE SEQUENCE [LARGE SCALE GENOMIC DNA]</scope>
    <source>
        <strain evidence="3">98AG31 / pathotype 3-4-7</strain>
    </source>
</reference>
<accession>F4RYJ7</accession>
<dbReference type="AlphaFoldDB" id="F4RYJ7"/>
<feature type="region of interest" description="Disordered" evidence="1">
    <location>
        <begin position="1"/>
        <end position="20"/>
    </location>
</feature>
<dbReference type="InParanoid" id="F4RYJ7"/>
<dbReference type="EMBL" id="GL883130">
    <property type="protein sequence ID" value="EGG02483.1"/>
    <property type="molecule type" value="Genomic_DNA"/>
</dbReference>
<organism evidence="3">
    <name type="scientific">Melampsora larici-populina (strain 98AG31 / pathotype 3-4-7)</name>
    <name type="common">Poplar leaf rust fungus</name>
    <dbReference type="NCBI Taxonomy" id="747676"/>
    <lineage>
        <taxon>Eukaryota</taxon>
        <taxon>Fungi</taxon>
        <taxon>Dikarya</taxon>
        <taxon>Basidiomycota</taxon>
        <taxon>Pucciniomycotina</taxon>
        <taxon>Pucciniomycetes</taxon>
        <taxon>Pucciniales</taxon>
        <taxon>Melampsoraceae</taxon>
        <taxon>Melampsora</taxon>
    </lineage>
</organism>
<feature type="region of interest" description="Disordered" evidence="1">
    <location>
        <begin position="29"/>
        <end position="104"/>
    </location>
</feature>
<evidence type="ECO:0000256" key="1">
    <source>
        <dbReference type="SAM" id="MobiDB-lite"/>
    </source>
</evidence>
<gene>
    <name evidence="2" type="ORF">MELLADRAFT_110066</name>
</gene>
<dbReference type="GeneID" id="18923957"/>
<name>F4RYJ7_MELLP</name>
<keyword evidence="3" id="KW-1185">Reference proteome</keyword>
<feature type="compositionally biased region" description="Polar residues" evidence="1">
    <location>
        <begin position="1"/>
        <end position="11"/>
    </location>
</feature>
<feature type="compositionally biased region" description="Gly residues" evidence="1">
    <location>
        <begin position="30"/>
        <end position="46"/>
    </location>
</feature>
<dbReference type="HOGENOM" id="CLU_2085348_0_0_1"/>
<dbReference type="KEGG" id="mlr:MELLADRAFT_110066"/>
<dbReference type="RefSeq" id="XP_007414172.1">
    <property type="nucleotide sequence ID" value="XM_007414110.1"/>
</dbReference>
<evidence type="ECO:0000313" key="3">
    <source>
        <dbReference type="Proteomes" id="UP000001072"/>
    </source>
</evidence>
<evidence type="ECO:0000313" key="2">
    <source>
        <dbReference type="EMBL" id="EGG02483.1"/>
    </source>
</evidence>
<sequence>MEGAGSITNRIGGSEDRIGAMRRTRLVSGGLRGQDVGGSGNIGGADGEGEGGKEVKESQGCQGQLIKGEGQLEPLLEEEEDNLFWRQSQQDPLKSDDSDGKGSYTTKKFIFLHGFRN</sequence>
<protein>
    <submittedName>
        <fullName evidence="2">Uncharacterized protein</fullName>
    </submittedName>
</protein>
<dbReference type="Proteomes" id="UP000001072">
    <property type="component" value="Unassembled WGS sequence"/>
</dbReference>
<dbReference type="VEuPathDB" id="FungiDB:MELLADRAFT_110066"/>